<organism evidence="2 3">
    <name type="scientific">Flavobacterium piscis</name>
    <dbReference type="NCBI Taxonomy" id="1114874"/>
    <lineage>
        <taxon>Bacteria</taxon>
        <taxon>Pseudomonadati</taxon>
        <taxon>Bacteroidota</taxon>
        <taxon>Flavobacteriia</taxon>
        <taxon>Flavobacteriales</taxon>
        <taxon>Flavobacteriaceae</taxon>
        <taxon>Flavobacterium</taxon>
    </lineage>
</organism>
<dbReference type="Proteomes" id="UP001269081">
    <property type="component" value="Unassembled WGS sequence"/>
</dbReference>
<evidence type="ECO:0000313" key="2">
    <source>
        <dbReference type="EMBL" id="MDR7212056.1"/>
    </source>
</evidence>
<accession>A0ABU1YF58</accession>
<proteinExistence type="predicted"/>
<evidence type="ECO:0000313" key="3">
    <source>
        <dbReference type="Proteomes" id="UP001269081"/>
    </source>
</evidence>
<keyword evidence="3" id="KW-1185">Reference proteome</keyword>
<keyword evidence="1" id="KW-0732">Signal</keyword>
<dbReference type="RefSeq" id="WP_310283484.1">
    <property type="nucleotide sequence ID" value="NZ_JAVDWQ010000018.1"/>
</dbReference>
<protein>
    <submittedName>
        <fullName evidence="2">Type IX secretion system PorP/SprF family membrane protein</fullName>
    </submittedName>
</protein>
<sequence>MKSKIDIISTALLIAFFSNTITAQQTPVFSSYNYNTVLINPAHAGYYEDVDIALTTNGYFNSVDGSPRNFDISVNALTRSEKIGLAAGISHDQIGVTNTMSFFSSYSYKIYYDSDYKYGKWWAYDPNIISFGITAGAMIYNENLSELGLENDPEFQEDINSFTPTFGVGFLLNKDAFSFGISAPNLLSSTFNSKNNTSLKNTYYSYFGYRFFTSLFEEVLINPSFLAKYTEGAPFQADINLLVNYKNKIELGGGYRTSNALNFLAGFHINSNSRIIFTYNKSLENVALPDTFGLVLNYRLGNGFER</sequence>
<dbReference type="EMBL" id="JAVDWQ010000018">
    <property type="protein sequence ID" value="MDR7212056.1"/>
    <property type="molecule type" value="Genomic_DNA"/>
</dbReference>
<gene>
    <name evidence="2" type="ORF">J2W48_004013</name>
</gene>
<name>A0ABU1YF58_9FLAO</name>
<feature type="signal peptide" evidence="1">
    <location>
        <begin position="1"/>
        <end position="23"/>
    </location>
</feature>
<dbReference type="InterPro" id="IPR019861">
    <property type="entry name" value="PorP/SprF_Bacteroidetes"/>
</dbReference>
<feature type="chain" id="PRO_5045291644" evidence="1">
    <location>
        <begin position="24"/>
        <end position="306"/>
    </location>
</feature>
<comment type="caution">
    <text evidence="2">The sequence shown here is derived from an EMBL/GenBank/DDBJ whole genome shotgun (WGS) entry which is preliminary data.</text>
</comment>
<reference evidence="2 3" key="1">
    <citation type="submission" date="2023-07" db="EMBL/GenBank/DDBJ databases">
        <title>Sorghum-associated microbial communities from plants grown in Nebraska, USA.</title>
        <authorList>
            <person name="Schachtman D."/>
        </authorList>
    </citation>
    <scope>NUCLEOTIDE SEQUENCE [LARGE SCALE GENOMIC DNA]</scope>
    <source>
        <strain evidence="2 3">4129</strain>
    </source>
</reference>
<dbReference type="Pfam" id="PF11751">
    <property type="entry name" value="PorP_SprF"/>
    <property type="match status" value="1"/>
</dbReference>
<dbReference type="NCBIfam" id="TIGR03519">
    <property type="entry name" value="T9SS_PorP_fam"/>
    <property type="match status" value="1"/>
</dbReference>
<evidence type="ECO:0000256" key="1">
    <source>
        <dbReference type="SAM" id="SignalP"/>
    </source>
</evidence>